<reference evidence="2 3" key="1">
    <citation type="submission" date="2017-10" db="EMBL/GenBank/DDBJ databases">
        <title>Development of genomic resources for the powdery mildew, Erysiphe pulchra.</title>
        <authorList>
            <person name="Wadl P.A."/>
            <person name="Mack B.M."/>
            <person name="Moore G."/>
            <person name="Beltz S.B."/>
        </authorList>
    </citation>
    <scope>NUCLEOTIDE SEQUENCE [LARGE SCALE GENOMIC DNA]</scope>
    <source>
        <strain evidence="2">Cflorida</strain>
    </source>
</reference>
<protein>
    <submittedName>
        <fullName evidence="2">Uncharacterized protein</fullName>
    </submittedName>
</protein>
<feature type="region of interest" description="Disordered" evidence="1">
    <location>
        <begin position="688"/>
        <end position="719"/>
    </location>
</feature>
<evidence type="ECO:0000313" key="3">
    <source>
        <dbReference type="Proteomes" id="UP000237438"/>
    </source>
</evidence>
<comment type="caution">
    <text evidence="2">The sequence shown here is derived from an EMBL/GenBank/DDBJ whole genome shotgun (WGS) entry which is preliminary data.</text>
</comment>
<dbReference type="Proteomes" id="UP000237438">
    <property type="component" value="Unassembled WGS sequence"/>
</dbReference>
<sequence length="1179" mass="135024">MRRWIGVLCHELYRGLIENYEFTNTDLDNNRQQLGRLIIEEPDKIVKIICAQIVKDLCSKGARAEDLFPRYYDNLVYINFLLAIQEEKTWPISSIFEIQFKEGPGNSNLMNGKEIQLINTRLQLPTLDGKTFQNHLARLLPEIKVEVNTELDRIPDSQEIPISYFNTHCSACEILVRRGSWSDKFFDRNCRNQFMEAKNTPLYFRGELQGNMVEFQDQNFVTQKPCTPHENTKPKAKQPLVSSRRSFGNFQGSKQCLKSKLLGQVLEVENLPDLIRQKETMKLEVGESNPITALPTPSSNVKLKSNNVEKISLPIIIEDNEKNAETGAENIKQVVALEKIVSMPRKTQKRKNPLTKKVKKAVERKLPPTYTIHNTQSKTVKKIPVKKEKFVTESNRISVDSGTSPREIILSDQITKQTVDKTEKSLITHLMQPPMTVSDRDTLQQQDAIALGFVAEQSVNDHDPCVYYNISPKISDQPHVENISLDDKSPFRKETLELQEKLSLLSECDVALIKGLNSMLDEIDNHYESQKKKDLQSTHEISYIQSKDPKYEEKLNLTPQSRIDSLELLISTEKIRKEIFTPKLTSRETSLKISAHKRIHEDDTMRLSETADFSPDNTLNRKDYYELGKSKSIVSDVSKDYAAPKPPSELITTPKSKFMTLDSSKKRTSSYEDKALKKKCKNNFRISPIQNKNNFSRPSKNDRLQRVKPNSEQGENFKEKQLRDLTAIIEKNEGQTELGYDKKMNLLTFNSSDFNKDKNNNFIPKIHQLKQDILFNEFAQKPNLVSFGPQGARNLGKIQIPNQISAKPKSVKSLPKKPWNKTLVEEIHIDSHCGSIGGSSMRPENNINNPRNNTSPVTVGIYSLNTSPASKNPNISKDTCEFSFKISTSPAFRRESPKPGFQGLKVTDEGSPISKKDIGQIYKRNLNTKTEELRYKKKEKNDNFQDKKISSSLKSKTLLAKRVRAGSLSPRIRNNNLTLYETTDNIDFTDMDSREVISQKAMHDPFRTRDSKSQRQNHFLQLLQGTVTKNSRVVGNTSDQVVLSKSTKPFQPTTLGISEKNSLPDSSSIKIKQRNEKWNMAIRTRYEGLYDSVHEIADDLITRLVREEDRMKLLIDQYSRNGAKIINYLSTYREEEQTLILERLEAAKTDILNKESKALTTLTKIYDNMQNNSRINTLT</sequence>
<feature type="compositionally biased region" description="Polar residues" evidence="1">
    <location>
        <begin position="688"/>
        <end position="698"/>
    </location>
</feature>
<dbReference type="AlphaFoldDB" id="A0A2S4PSD2"/>
<feature type="non-terminal residue" evidence="2">
    <location>
        <position position="1179"/>
    </location>
</feature>
<evidence type="ECO:0000313" key="2">
    <source>
        <dbReference type="EMBL" id="POS84945.1"/>
    </source>
</evidence>
<dbReference type="STRING" id="225359.A0A2S4PSD2"/>
<feature type="region of interest" description="Disordered" evidence="1">
    <location>
        <begin position="834"/>
        <end position="854"/>
    </location>
</feature>
<gene>
    <name evidence="2" type="ORF">EPUL_003662</name>
</gene>
<organism evidence="2 3">
    <name type="scientific">Erysiphe pulchra</name>
    <dbReference type="NCBI Taxonomy" id="225359"/>
    <lineage>
        <taxon>Eukaryota</taxon>
        <taxon>Fungi</taxon>
        <taxon>Dikarya</taxon>
        <taxon>Ascomycota</taxon>
        <taxon>Pezizomycotina</taxon>
        <taxon>Leotiomycetes</taxon>
        <taxon>Erysiphales</taxon>
        <taxon>Erysiphaceae</taxon>
        <taxon>Erysiphe</taxon>
    </lineage>
</organism>
<keyword evidence="3" id="KW-1185">Reference proteome</keyword>
<feature type="compositionally biased region" description="Low complexity" evidence="1">
    <location>
        <begin position="842"/>
        <end position="853"/>
    </location>
</feature>
<dbReference type="EMBL" id="PEDP01000792">
    <property type="protein sequence ID" value="POS84945.1"/>
    <property type="molecule type" value="Genomic_DNA"/>
</dbReference>
<proteinExistence type="predicted"/>
<accession>A0A2S4PSD2</accession>
<name>A0A2S4PSD2_9PEZI</name>
<evidence type="ECO:0000256" key="1">
    <source>
        <dbReference type="SAM" id="MobiDB-lite"/>
    </source>
</evidence>
<dbReference type="OrthoDB" id="3557174at2759"/>